<feature type="transmembrane region" description="Helical" evidence="1">
    <location>
        <begin position="20"/>
        <end position="48"/>
    </location>
</feature>
<evidence type="ECO:0000256" key="1">
    <source>
        <dbReference type="SAM" id="Phobius"/>
    </source>
</evidence>
<keyword evidence="1" id="KW-0472">Membrane</keyword>
<organism evidence="2 3">
    <name type="scientific">Candidatus Giovannonibacteria bacterium RIFCSPLOWO2_12_FULL_44_15</name>
    <dbReference type="NCBI Taxonomy" id="1798364"/>
    <lineage>
        <taxon>Bacteria</taxon>
        <taxon>Candidatus Giovannoniibacteriota</taxon>
    </lineage>
</organism>
<dbReference type="EMBL" id="MFIQ01000021">
    <property type="protein sequence ID" value="OGF93341.1"/>
    <property type="molecule type" value="Genomic_DNA"/>
</dbReference>
<comment type="caution">
    <text evidence="2">The sequence shown here is derived from an EMBL/GenBank/DDBJ whole genome shotgun (WGS) entry which is preliminary data.</text>
</comment>
<accession>A0A1F5Y0F3</accession>
<reference evidence="2 3" key="1">
    <citation type="journal article" date="2016" name="Nat. Commun.">
        <title>Thousands of microbial genomes shed light on interconnected biogeochemical processes in an aquifer system.</title>
        <authorList>
            <person name="Anantharaman K."/>
            <person name="Brown C.T."/>
            <person name="Hug L.A."/>
            <person name="Sharon I."/>
            <person name="Castelle C.J."/>
            <person name="Probst A.J."/>
            <person name="Thomas B.C."/>
            <person name="Singh A."/>
            <person name="Wilkins M.J."/>
            <person name="Karaoz U."/>
            <person name="Brodie E.L."/>
            <person name="Williams K.H."/>
            <person name="Hubbard S.S."/>
            <person name="Banfield J.F."/>
        </authorList>
    </citation>
    <scope>NUCLEOTIDE SEQUENCE [LARGE SCALE GENOMIC DNA]</scope>
</reference>
<evidence type="ECO:0000313" key="2">
    <source>
        <dbReference type="EMBL" id="OGF93341.1"/>
    </source>
</evidence>
<evidence type="ECO:0000313" key="3">
    <source>
        <dbReference type="Proteomes" id="UP000178894"/>
    </source>
</evidence>
<gene>
    <name evidence="2" type="ORF">A3G54_00370</name>
</gene>
<sequence>MNYFLEIIKNNNLLSLGLAGLLFSLVFWRFTAGALIIPSLIAIILAVPISRKIKIFLSLVLFGLLIFFLTYYYLVWL</sequence>
<keyword evidence="1" id="KW-0812">Transmembrane</keyword>
<name>A0A1F5Y0F3_9BACT</name>
<proteinExistence type="predicted"/>
<feature type="transmembrane region" description="Helical" evidence="1">
    <location>
        <begin position="55"/>
        <end position="74"/>
    </location>
</feature>
<dbReference type="Proteomes" id="UP000178894">
    <property type="component" value="Unassembled WGS sequence"/>
</dbReference>
<protein>
    <submittedName>
        <fullName evidence="2">Uncharacterized protein</fullName>
    </submittedName>
</protein>
<keyword evidence="1" id="KW-1133">Transmembrane helix</keyword>
<dbReference type="STRING" id="1798364.A3G54_00370"/>
<dbReference type="AlphaFoldDB" id="A0A1F5Y0F3"/>